<dbReference type="InterPro" id="IPR001819">
    <property type="entry name" value="Chromogranin_AB"/>
</dbReference>
<comment type="caution">
    <text evidence="8">The sequence shown here is derived from an EMBL/GenBank/DDBJ whole genome shotgun (WGS) entry which is preliminary data.</text>
</comment>
<evidence type="ECO:0000313" key="9">
    <source>
        <dbReference type="Proteomes" id="UP001239994"/>
    </source>
</evidence>
<dbReference type="GO" id="GO:0030133">
    <property type="term" value="C:transport vesicle"/>
    <property type="evidence" value="ECO:0007669"/>
    <property type="project" value="UniProtKB-SubCell"/>
</dbReference>
<feature type="compositionally biased region" description="Basic and acidic residues" evidence="7">
    <location>
        <begin position="104"/>
        <end position="177"/>
    </location>
</feature>
<dbReference type="GO" id="GO:0042742">
    <property type="term" value="P:defense response to bacterium"/>
    <property type="evidence" value="ECO:0007669"/>
    <property type="project" value="TreeGrafter"/>
</dbReference>
<feature type="non-terminal residue" evidence="8">
    <location>
        <position position="1"/>
    </location>
</feature>
<evidence type="ECO:0000256" key="4">
    <source>
        <dbReference type="ARBA" id="ARBA00022525"/>
    </source>
</evidence>
<feature type="compositionally biased region" description="Basic and acidic residues" evidence="7">
    <location>
        <begin position="321"/>
        <end position="341"/>
    </location>
</feature>
<proteinExistence type="inferred from homology"/>
<dbReference type="GO" id="GO:0042583">
    <property type="term" value="C:chromaffin granule"/>
    <property type="evidence" value="ECO:0007669"/>
    <property type="project" value="TreeGrafter"/>
</dbReference>
<evidence type="ECO:0000256" key="3">
    <source>
        <dbReference type="ARBA" id="ARBA00005723"/>
    </source>
</evidence>
<evidence type="ECO:0000256" key="1">
    <source>
        <dbReference type="ARBA" id="ARBA00004398"/>
    </source>
</evidence>
<name>A0AAD8ZCW2_9TELE</name>
<feature type="region of interest" description="Disordered" evidence="7">
    <location>
        <begin position="271"/>
        <end position="346"/>
    </location>
</feature>
<evidence type="ECO:0000256" key="2">
    <source>
        <dbReference type="ARBA" id="ARBA00004613"/>
    </source>
</evidence>
<feature type="region of interest" description="Disordered" evidence="7">
    <location>
        <begin position="224"/>
        <end position="258"/>
    </location>
</feature>
<dbReference type="InterPro" id="IPR001990">
    <property type="entry name" value="Granin"/>
</dbReference>
<feature type="region of interest" description="Disordered" evidence="7">
    <location>
        <begin position="63"/>
        <end position="86"/>
    </location>
</feature>
<gene>
    <name evidence="8" type="ORF">P4O66_009149</name>
</gene>
<dbReference type="GO" id="GO:0086030">
    <property type="term" value="P:adenylate cyclase-activating adrenergic receptor signaling pathway involved in cardiac muscle relaxation"/>
    <property type="evidence" value="ECO:0007669"/>
    <property type="project" value="TreeGrafter"/>
</dbReference>
<sequence>VIKCIVEVLTDALSKPHSIPVSQGCRETLMTDDRLVTILRHHNFLQELQDIAAEGICLRPRSFPSGANERTEKQVEYGPNDESQQLKDLEGTAADQSMLVAMERPRVGAEKVGAEEREEREQESGEHNEIPVQEEAKMSEEIPHSMISEKEREEDEGKQAITKKEENKEEQEKHSGIEEEEVYVGDPGAKHAREALFVVLDYGHIDLTIGRQIASGHWRVPFRGEGVDEGAGPDVPDQHTEAKKSVEEENQDEQKLVEKKTVVEEAGLKRWGQARQLAHKRAELSARSYDQQEVPHHSKEASELGEEVWKSPEEQDLQMMARRDPEDRREEEGSASKKTEEGEIEGLAAIESELESVAQKLHELRRG</sequence>
<dbReference type="Proteomes" id="UP001239994">
    <property type="component" value="Unassembled WGS sequence"/>
</dbReference>
<feature type="compositionally biased region" description="Basic and acidic residues" evidence="7">
    <location>
        <begin position="236"/>
        <end position="258"/>
    </location>
</feature>
<dbReference type="GO" id="GO:0046676">
    <property type="term" value="P:negative regulation of insulin secretion"/>
    <property type="evidence" value="ECO:0007669"/>
    <property type="project" value="TreeGrafter"/>
</dbReference>
<evidence type="ECO:0000256" key="5">
    <source>
        <dbReference type="ARBA" id="ARBA00023329"/>
    </source>
</evidence>
<keyword evidence="4" id="KW-0964">Secreted</keyword>
<feature type="compositionally biased region" description="Basic and acidic residues" evidence="7">
    <location>
        <begin position="293"/>
        <end position="313"/>
    </location>
</feature>
<comment type="subcellular location">
    <subcellularLocation>
        <location evidence="1">Cytoplasmic vesicle</location>
        <location evidence="1">Secretory vesicle</location>
    </subcellularLocation>
    <subcellularLocation>
        <location evidence="2">Secreted</location>
    </subcellularLocation>
</comment>
<keyword evidence="9" id="KW-1185">Reference proteome</keyword>
<dbReference type="GO" id="GO:0005615">
    <property type="term" value="C:extracellular space"/>
    <property type="evidence" value="ECO:0007669"/>
    <property type="project" value="TreeGrafter"/>
</dbReference>
<dbReference type="PANTHER" id="PTHR10583">
    <property type="entry name" value="CHROMOGRANIN"/>
    <property type="match status" value="1"/>
</dbReference>
<keyword evidence="5" id="KW-0968">Cytoplasmic vesicle</keyword>
<feature type="region of interest" description="Disordered" evidence="7">
    <location>
        <begin position="104"/>
        <end position="186"/>
    </location>
</feature>
<evidence type="ECO:0000313" key="8">
    <source>
        <dbReference type="EMBL" id="KAK1796044.1"/>
    </source>
</evidence>
<protein>
    <recommendedName>
        <fullName evidence="6">Chromogranin-A</fullName>
    </recommendedName>
</protein>
<dbReference type="PANTHER" id="PTHR10583:SF1">
    <property type="entry name" value="CHROMOGRANIN-A"/>
    <property type="match status" value="1"/>
</dbReference>
<organism evidence="8 9">
    <name type="scientific">Electrophorus voltai</name>
    <dbReference type="NCBI Taxonomy" id="2609070"/>
    <lineage>
        <taxon>Eukaryota</taxon>
        <taxon>Metazoa</taxon>
        <taxon>Chordata</taxon>
        <taxon>Craniata</taxon>
        <taxon>Vertebrata</taxon>
        <taxon>Euteleostomi</taxon>
        <taxon>Actinopterygii</taxon>
        <taxon>Neopterygii</taxon>
        <taxon>Teleostei</taxon>
        <taxon>Ostariophysi</taxon>
        <taxon>Gymnotiformes</taxon>
        <taxon>Gymnotoidei</taxon>
        <taxon>Gymnotidae</taxon>
        <taxon>Electrophorus</taxon>
    </lineage>
</organism>
<comment type="similarity">
    <text evidence="3">Belongs to the chromogranin/secretogranin protein family.</text>
</comment>
<evidence type="ECO:0000256" key="7">
    <source>
        <dbReference type="SAM" id="MobiDB-lite"/>
    </source>
</evidence>
<dbReference type="AlphaFoldDB" id="A0AAD8ZCW2"/>
<dbReference type="Pfam" id="PF01271">
    <property type="entry name" value="Granin"/>
    <property type="match status" value="1"/>
</dbReference>
<evidence type="ECO:0000256" key="6">
    <source>
        <dbReference type="ARBA" id="ARBA00040787"/>
    </source>
</evidence>
<reference evidence="8" key="1">
    <citation type="submission" date="2023-03" db="EMBL/GenBank/DDBJ databases">
        <title>Electrophorus voltai genome.</title>
        <authorList>
            <person name="Bian C."/>
        </authorList>
    </citation>
    <scope>NUCLEOTIDE SEQUENCE</scope>
    <source>
        <strain evidence="8">CB-2022</strain>
        <tissue evidence="8">Muscle</tissue>
    </source>
</reference>
<accession>A0AAD8ZCW2</accession>
<dbReference type="GO" id="GO:0033604">
    <property type="term" value="P:negative regulation of catecholamine secretion"/>
    <property type="evidence" value="ECO:0007669"/>
    <property type="project" value="TreeGrafter"/>
</dbReference>
<dbReference type="EMBL" id="JAROKS010000015">
    <property type="protein sequence ID" value="KAK1796044.1"/>
    <property type="molecule type" value="Genomic_DNA"/>
</dbReference>